<dbReference type="Proteomes" id="UP000007015">
    <property type="component" value="Chromosome 6"/>
</dbReference>
<dbReference type="EMBL" id="CM000131">
    <property type="protein sequence ID" value="EAZ01941.1"/>
    <property type="molecule type" value="Genomic_DNA"/>
</dbReference>
<dbReference type="STRING" id="39946.A2YFT0"/>
<organism evidence="1 2">
    <name type="scientific">Oryza sativa subsp. indica</name>
    <name type="common">Rice</name>
    <dbReference type="NCBI Taxonomy" id="39946"/>
    <lineage>
        <taxon>Eukaryota</taxon>
        <taxon>Viridiplantae</taxon>
        <taxon>Streptophyta</taxon>
        <taxon>Embryophyta</taxon>
        <taxon>Tracheophyta</taxon>
        <taxon>Spermatophyta</taxon>
        <taxon>Magnoliopsida</taxon>
        <taxon>Liliopsida</taxon>
        <taxon>Poales</taxon>
        <taxon>Poaceae</taxon>
        <taxon>BOP clade</taxon>
        <taxon>Oryzoideae</taxon>
        <taxon>Oryzeae</taxon>
        <taxon>Oryzinae</taxon>
        <taxon>Oryza</taxon>
        <taxon>Oryza sativa</taxon>
    </lineage>
</organism>
<proteinExistence type="predicted"/>
<accession>A2YFT0</accession>
<name>A2YFT0_ORYSI</name>
<gene>
    <name evidence="1" type="ORF">OsI_23969</name>
</gene>
<dbReference type="HOGENOM" id="CLU_2889860_0_0_1"/>
<keyword evidence="2" id="KW-1185">Reference proteome</keyword>
<sequence length="63" mass="6992">MLQLVAVAAEATRLVLIQILITSKGMSVNPITSLSHRAVLPRVLDAAMVMKYLEKKTIVWTEE</sequence>
<evidence type="ECO:0000313" key="2">
    <source>
        <dbReference type="Proteomes" id="UP000007015"/>
    </source>
</evidence>
<reference evidence="1 2" key="1">
    <citation type="journal article" date="2005" name="PLoS Biol.">
        <title>The genomes of Oryza sativa: a history of duplications.</title>
        <authorList>
            <person name="Yu J."/>
            <person name="Wang J."/>
            <person name="Lin W."/>
            <person name="Li S."/>
            <person name="Li H."/>
            <person name="Zhou J."/>
            <person name="Ni P."/>
            <person name="Dong W."/>
            <person name="Hu S."/>
            <person name="Zeng C."/>
            <person name="Zhang J."/>
            <person name="Zhang Y."/>
            <person name="Li R."/>
            <person name="Xu Z."/>
            <person name="Li S."/>
            <person name="Li X."/>
            <person name="Zheng H."/>
            <person name="Cong L."/>
            <person name="Lin L."/>
            <person name="Yin J."/>
            <person name="Geng J."/>
            <person name="Li G."/>
            <person name="Shi J."/>
            <person name="Liu J."/>
            <person name="Lv H."/>
            <person name="Li J."/>
            <person name="Wang J."/>
            <person name="Deng Y."/>
            <person name="Ran L."/>
            <person name="Shi X."/>
            <person name="Wang X."/>
            <person name="Wu Q."/>
            <person name="Li C."/>
            <person name="Ren X."/>
            <person name="Wang J."/>
            <person name="Wang X."/>
            <person name="Li D."/>
            <person name="Liu D."/>
            <person name="Zhang X."/>
            <person name="Ji Z."/>
            <person name="Zhao W."/>
            <person name="Sun Y."/>
            <person name="Zhang Z."/>
            <person name="Bao J."/>
            <person name="Han Y."/>
            <person name="Dong L."/>
            <person name="Ji J."/>
            <person name="Chen P."/>
            <person name="Wu S."/>
            <person name="Liu J."/>
            <person name="Xiao Y."/>
            <person name="Bu D."/>
            <person name="Tan J."/>
            <person name="Yang L."/>
            <person name="Ye C."/>
            <person name="Zhang J."/>
            <person name="Xu J."/>
            <person name="Zhou Y."/>
            <person name="Yu Y."/>
            <person name="Zhang B."/>
            <person name="Zhuang S."/>
            <person name="Wei H."/>
            <person name="Liu B."/>
            <person name="Lei M."/>
            <person name="Yu H."/>
            <person name="Li Y."/>
            <person name="Xu H."/>
            <person name="Wei S."/>
            <person name="He X."/>
            <person name="Fang L."/>
            <person name="Zhang Z."/>
            <person name="Zhang Y."/>
            <person name="Huang X."/>
            <person name="Su Z."/>
            <person name="Tong W."/>
            <person name="Li J."/>
            <person name="Tong Z."/>
            <person name="Li S."/>
            <person name="Ye J."/>
            <person name="Wang L."/>
            <person name="Fang L."/>
            <person name="Lei T."/>
            <person name="Chen C."/>
            <person name="Chen H."/>
            <person name="Xu Z."/>
            <person name="Li H."/>
            <person name="Huang H."/>
            <person name="Zhang F."/>
            <person name="Xu H."/>
            <person name="Li N."/>
            <person name="Zhao C."/>
            <person name="Li S."/>
            <person name="Dong L."/>
            <person name="Huang Y."/>
            <person name="Li L."/>
            <person name="Xi Y."/>
            <person name="Qi Q."/>
            <person name="Li W."/>
            <person name="Zhang B."/>
            <person name="Hu W."/>
            <person name="Zhang Y."/>
            <person name="Tian X."/>
            <person name="Jiao Y."/>
            <person name="Liang X."/>
            <person name="Jin J."/>
            <person name="Gao L."/>
            <person name="Zheng W."/>
            <person name="Hao B."/>
            <person name="Liu S."/>
            <person name="Wang W."/>
            <person name="Yuan L."/>
            <person name="Cao M."/>
            <person name="McDermott J."/>
            <person name="Samudrala R."/>
            <person name="Wang J."/>
            <person name="Wong G.K."/>
            <person name="Yang H."/>
        </authorList>
    </citation>
    <scope>NUCLEOTIDE SEQUENCE [LARGE SCALE GENOMIC DNA]</scope>
    <source>
        <strain evidence="2">cv. 93-11</strain>
    </source>
</reference>
<dbReference type="Gramene" id="BGIOSGA020754-TA">
    <property type="protein sequence ID" value="BGIOSGA020754-PA"/>
    <property type="gene ID" value="BGIOSGA020754"/>
</dbReference>
<dbReference type="AlphaFoldDB" id="A2YFT0"/>
<protein>
    <submittedName>
        <fullName evidence="1">Uncharacterized protein</fullName>
    </submittedName>
</protein>
<evidence type="ECO:0000313" key="1">
    <source>
        <dbReference type="EMBL" id="EAZ01941.1"/>
    </source>
</evidence>